<dbReference type="CDD" id="cd06464">
    <property type="entry name" value="ACD_sHsps-like"/>
    <property type="match status" value="1"/>
</dbReference>
<dbReference type="OrthoDB" id="1431247at2759"/>
<feature type="compositionally biased region" description="Polar residues" evidence="4">
    <location>
        <begin position="101"/>
        <end position="112"/>
    </location>
</feature>
<proteinExistence type="inferred from homology"/>
<reference evidence="6 7" key="1">
    <citation type="journal article" date="2016" name="Mol. Biol. Evol.">
        <title>Comparative Genomics of Early-Diverging Mushroom-Forming Fungi Provides Insights into the Origins of Lignocellulose Decay Capabilities.</title>
        <authorList>
            <person name="Nagy L.G."/>
            <person name="Riley R."/>
            <person name="Tritt A."/>
            <person name="Adam C."/>
            <person name="Daum C."/>
            <person name="Floudas D."/>
            <person name="Sun H."/>
            <person name="Yadav J.S."/>
            <person name="Pangilinan J."/>
            <person name="Larsson K.H."/>
            <person name="Matsuura K."/>
            <person name="Barry K."/>
            <person name="Labutti K."/>
            <person name="Kuo R."/>
            <person name="Ohm R.A."/>
            <person name="Bhattacharya S.S."/>
            <person name="Shirouzu T."/>
            <person name="Yoshinaga Y."/>
            <person name="Martin F.M."/>
            <person name="Grigoriev I.V."/>
            <person name="Hibbett D.S."/>
        </authorList>
    </citation>
    <scope>NUCLEOTIDE SEQUENCE [LARGE SCALE GENOMIC DNA]</scope>
    <source>
        <strain evidence="6 7">HHB12733</strain>
    </source>
</reference>
<evidence type="ECO:0000256" key="1">
    <source>
        <dbReference type="ARBA" id="ARBA00023016"/>
    </source>
</evidence>
<evidence type="ECO:0000256" key="2">
    <source>
        <dbReference type="PROSITE-ProRule" id="PRU00285"/>
    </source>
</evidence>
<dbReference type="InterPro" id="IPR031107">
    <property type="entry name" value="Small_HSP"/>
</dbReference>
<keyword evidence="1" id="KW-0346">Stress response</keyword>
<organism evidence="6 7">
    <name type="scientific">Calocera cornea HHB12733</name>
    <dbReference type="NCBI Taxonomy" id="1353952"/>
    <lineage>
        <taxon>Eukaryota</taxon>
        <taxon>Fungi</taxon>
        <taxon>Dikarya</taxon>
        <taxon>Basidiomycota</taxon>
        <taxon>Agaricomycotina</taxon>
        <taxon>Dacrymycetes</taxon>
        <taxon>Dacrymycetales</taxon>
        <taxon>Dacrymycetaceae</taxon>
        <taxon>Calocera</taxon>
    </lineage>
</organism>
<dbReference type="Gene3D" id="2.60.40.790">
    <property type="match status" value="1"/>
</dbReference>
<evidence type="ECO:0000313" key="7">
    <source>
        <dbReference type="Proteomes" id="UP000076842"/>
    </source>
</evidence>
<comment type="similarity">
    <text evidence="2 3">Belongs to the small heat shock protein (HSP20) family.</text>
</comment>
<accession>A0A165F1Y6</accession>
<feature type="non-terminal residue" evidence="6">
    <location>
        <position position="1"/>
    </location>
</feature>
<feature type="non-terminal residue" evidence="6">
    <location>
        <position position="149"/>
    </location>
</feature>
<feature type="region of interest" description="Disordered" evidence="4">
    <location>
        <begin position="38"/>
        <end position="116"/>
    </location>
</feature>
<evidence type="ECO:0000259" key="5">
    <source>
        <dbReference type="PROSITE" id="PS01031"/>
    </source>
</evidence>
<dbReference type="InterPro" id="IPR002068">
    <property type="entry name" value="A-crystallin/Hsp20_dom"/>
</dbReference>
<dbReference type="AlphaFoldDB" id="A0A165F1Y6"/>
<keyword evidence="7" id="KW-1185">Reference proteome</keyword>
<feature type="compositionally biased region" description="Low complexity" evidence="4">
    <location>
        <begin position="47"/>
        <end position="83"/>
    </location>
</feature>
<dbReference type="STRING" id="1353952.A0A165F1Y6"/>
<dbReference type="EMBL" id="KV423985">
    <property type="protein sequence ID" value="KZT56020.1"/>
    <property type="molecule type" value="Genomic_DNA"/>
</dbReference>
<dbReference type="PROSITE" id="PS01031">
    <property type="entry name" value="SHSP"/>
    <property type="match status" value="1"/>
</dbReference>
<evidence type="ECO:0000256" key="4">
    <source>
        <dbReference type="SAM" id="MobiDB-lite"/>
    </source>
</evidence>
<dbReference type="InterPro" id="IPR008978">
    <property type="entry name" value="HSP20-like_chaperone"/>
</dbReference>
<feature type="domain" description="SHSP" evidence="5">
    <location>
        <begin position="1"/>
        <end position="149"/>
    </location>
</feature>
<evidence type="ECO:0000256" key="3">
    <source>
        <dbReference type="RuleBase" id="RU003616"/>
    </source>
</evidence>
<dbReference type="Proteomes" id="UP000076842">
    <property type="component" value="Unassembled WGS sequence"/>
</dbReference>
<dbReference type="FunCoup" id="A0A165F1Y6">
    <property type="interactions" value="183"/>
</dbReference>
<dbReference type="Pfam" id="PF00011">
    <property type="entry name" value="HSP20"/>
    <property type="match status" value="1"/>
</dbReference>
<name>A0A165F1Y6_9BASI</name>
<dbReference type="SUPFAM" id="SSF49764">
    <property type="entry name" value="HSP20-like chaperones"/>
    <property type="match status" value="1"/>
</dbReference>
<protein>
    <submittedName>
        <fullName evidence="6">HSP20-like chaperone</fullName>
    </submittedName>
</protein>
<dbReference type="InParanoid" id="A0A165F1Y6"/>
<gene>
    <name evidence="6" type="ORF">CALCODRAFT_424294</name>
</gene>
<sequence length="149" mass="15621">PRTELREVANGYVLLAELPGVRKEDLEVEIGEGGKTVRIEGRAGGRAKAPATAETPAAQEESAEATQPAKPAAEPTTAEATNTDVAAAPTPASEVAPPTQAEYTSTFSQTFTLPRPVDGGRVVARLEDGVLTLVVPFLEDRESVRVTVD</sequence>
<dbReference type="PANTHER" id="PTHR11527">
    <property type="entry name" value="HEAT-SHOCK PROTEIN 20 FAMILY MEMBER"/>
    <property type="match status" value="1"/>
</dbReference>
<evidence type="ECO:0000313" key="6">
    <source>
        <dbReference type="EMBL" id="KZT56020.1"/>
    </source>
</evidence>